<evidence type="ECO:0000259" key="1">
    <source>
        <dbReference type="Pfam" id="PF17295"/>
    </source>
</evidence>
<name>E3H600_ILYPC</name>
<dbReference type="STRING" id="572544.Ilyop_0502"/>
<dbReference type="Pfam" id="PF17295">
    <property type="entry name" value="DUF5348"/>
    <property type="match status" value="1"/>
</dbReference>
<protein>
    <recommendedName>
        <fullName evidence="1">DUF5348 domain-containing protein</fullName>
    </recommendedName>
</protein>
<gene>
    <name evidence="2" type="ordered locus">Ilyop_0502</name>
</gene>
<dbReference type="RefSeq" id="WP_013386960.1">
    <property type="nucleotide sequence ID" value="NC_014632.1"/>
</dbReference>
<dbReference type="AlphaFoldDB" id="E3H600"/>
<sequence length="136" mass="15706">MLDKKYIGFLKELKSLKSSASNLLKSDSGEEFENIKCHEIIGYLKVEIENALHEMELLSKTTLEGKLVLNSQGRFNLDTAQELYFTCGSPIELLIDGEWYRGRVESDGDDYYFYNYESENQTLEEGMKARIRVDRG</sequence>
<evidence type="ECO:0000313" key="3">
    <source>
        <dbReference type="Proteomes" id="UP000006875"/>
    </source>
</evidence>
<evidence type="ECO:0000313" key="2">
    <source>
        <dbReference type="EMBL" id="ADO82290.1"/>
    </source>
</evidence>
<dbReference type="KEGG" id="ipo:Ilyop_0502"/>
<organism evidence="2 3">
    <name type="scientific">Ilyobacter polytropus (strain ATCC 51220 / DSM 2926 / LMG 16218 / CuHBu1)</name>
    <dbReference type="NCBI Taxonomy" id="572544"/>
    <lineage>
        <taxon>Bacteria</taxon>
        <taxon>Fusobacteriati</taxon>
        <taxon>Fusobacteriota</taxon>
        <taxon>Fusobacteriia</taxon>
        <taxon>Fusobacteriales</taxon>
        <taxon>Fusobacteriaceae</taxon>
        <taxon>Ilyobacter</taxon>
    </lineage>
</organism>
<reference evidence="2 3" key="1">
    <citation type="journal article" date="2010" name="Stand. Genomic Sci.">
        <title>Complete genome sequence of Ilyobacter polytropus type strain (CuHbu1).</title>
        <authorList>
            <person name="Sikorski J."/>
            <person name="Chertkov O."/>
            <person name="Lapidus A."/>
            <person name="Nolan M."/>
            <person name="Lucas S."/>
            <person name="Del Rio T.G."/>
            <person name="Tice H."/>
            <person name="Cheng J.F."/>
            <person name="Tapia R."/>
            <person name="Han C."/>
            <person name="Goodwin L."/>
            <person name="Pitluck S."/>
            <person name="Liolios K."/>
            <person name="Ivanova N."/>
            <person name="Mavromatis K."/>
            <person name="Mikhailova N."/>
            <person name="Pati A."/>
            <person name="Chen A."/>
            <person name="Palaniappan K."/>
            <person name="Land M."/>
            <person name="Hauser L."/>
            <person name="Chang Y.J."/>
            <person name="Jeffries C.D."/>
            <person name="Brambilla E."/>
            <person name="Yasawong M."/>
            <person name="Rohde M."/>
            <person name="Pukall R."/>
            <person name="Spring S."/>
            <person name="Goker M."/>
            <person name="Woyke T."/>
            <person name="Bristow J."/>
            <person name="Eisen J.A."/>
            <person name="Markowitz V."/>
            <person name="Hugenholtz P."/>
            <person name="Kyrpides N.C."/>
            <person name="Klenk H.P."/>
        </authorList>
    </citation>
    <scope>NUCLEOTIDE SEQUENCE [LARGE SCALE GENOMIC DNA]</scope>
    <source>
        <strain evidence="3">ATCC 51220 / DSM 2926 / LMG 16218 / CuHBu1</strain>
    </source>
</reference>
<dbReference type="Proteomes" id="UP000006875">
    <property type="component" value="Chromosome"/>
</dbReference>
<dbReference type="OrthoDB" id="1807036at2"/>
<accession>E3H600</accession>
<dbReference type="HOGENOM" id="CLU_155159_0_0_0"/>
<dbReference type="eggNOG" id="ENOG502ZG6V">
    <property type="taxonomic scope" value="Bacteria"/>
</dbReference>
<dbReference type="EMBL" id="CP002281">
    <property type="protein sequence ID" value="ADO82290.1"/>
    <property type="molecule type" value="Genomic_DNA"/>
</dbReference>
<dbReference type="InterPro" id="IPR035255">
    <property type="entry name" value="DUF5348"/>
</dbReference>
<feature type="domain" description="DUF5348" evidence="1">
    <location>
        <begin position="65"/>
        <end position="131"/>
    </location>
</feature>
<dbReference type="Gene3D" id="2.40.10.390">
    <property type="match status" value="1"/>
</dbReference>
<keyword evidence="3" id="KW-1185">Reference proteome</keyword>
<proteinExistence type="predicted"/>